<sequence length="85" mass="9768">MANKAAGVEQPLEETLLIGWLKKNYTGIEFIAKKLDYEAHDRTNQLVEAIQNLDENKNLFDQKSAVVDVWRSLIGKAIVYLKYKD</sequence>
<reference evidence="1" key="1">
    <citation type="journal article" date="2014" name="Front. Microbiol.">
        <title>High frequency of phylogenetically diverse reductive dehalogenase-homologous genes in deep subseafloor sedimentary metagenomes.</title>
        <authorList>
            <person name="Kawai M."/>
            <person name="Futagami T."/>
            <person name="Toyoda A."/>
            <person name="Takaki Y."/>
            <person name="Nishi S."/>
            <person name="Hori S."/>
            <person name="Arai W."/>
            <person name="Tsubouchi T."/>
            <person name="Morono Y."/>
            <person name="Uchiyama I."/>
            <person name="Ito T."/>
            <person name="Fujiyama A."/>
            <person name="Inagaki F."/>
            <person name="Takami H."/>
        </authorList>
    </citation>
    <scope>NUCLEOTIDE SEQUENCE</scope>
    <source>
        <strain evidence="1">Expedition CK06-06</strain>
    </source>
</reference>
<evidence type="ECO:0000313" key="1">
    <source>
        <dbReference type="EMBL" id="GAI94770.1"/>
    </source>
</evidence>
<feature type="non-terminal residue" evidence="1">
    <location>
        <position position="85"/>
    </location>
</feature>
<comment type="caution">
    <text evidence="1">The sequence shown here is derived from an EMBL/GenBank/DDBJ whole genome shotgun (WGS) entry which is preliminary data.</text>
</comment>
<dbReference type="AlphaFoldDB" id="X1U4L0"/>
<gene>
    <name evidence="1" type="ORF">S12H4_36884</name>
</gene>
<accession>X1U4L0</accession>
<dbReference type="EMBL" id="BARW01022028">
    <property type="protein sequence ID" value="GAI94770.1"/>
    <property type="molecule type" value="Genomic_DNA"/>
</dbReference>
<proteinExistence type="predicted"/>
<name>X1U4L0_9ZZZZ</name>
<organism evidence="1">
    <name type="scientific">marine sediment metagenome</name>
    <dbReference type="NCBI Taxonomy" id="412755"/>
    <lineage>
        <taxon>unclassified sequences</taxon>
        <taxon>metagenomes</taxon>
        <taxon>ecological metagenomes</taxon>
    </lineage>
</organism>
<protein>
    <submittedName>
        <fullName evidence="1">Uncharacterized protein</fullName>
    </submittedName>
</protein>